<reference evidence="3" key="1">
    <citation type="journal article" date="2009" name="Nature">
        <title>The Schistosoma japonicum genome reveals features of host-parasite interplay.</title>
        <authorList>
            <person name="Liu F."/>
            <person name="Zhou Y."/>
            <person name="Wang Z.Q."/>
            <person name="Lu G."/>
            <person name="Zheng H."/>
            <person name="Brindley P.J."/>
            <person name="McManus D.P."/>
            <person name="Blair D."/>
            <person name="Zhang Q.H."/>
            <person name="Zhong Y."/>
            <person name="Wang S."/>
            <person name="Han Z.G."/>
            <person name="Chen Z."/>
        </authorList>
    </citation>
    <scope>NUCLEOTIDE SEQUENCE</scope>
    <source>
        <strain evidence="3">Anhui</strain>
    </source>
</reference>
<organism evidence="3">
    <name type="scientific">Schistosoma japonicum</name>
    <name type="common">Blood fluke</name>
    <dbReference type="NCBI Taxonomy" id="6182"/>
    <lineage>
        <taxon>Eukaryota</taxon>
        <taxon>Metazoa</taxon>
        <taxon>Spiralia</taxon>
        <taxon>Lophotrochozoa</taxon>
        <taxon>Platyhelminthes</taxon>
        <taxon>Trematoda</taxon>
        <taxon>Digenea</taxon>
        <taxon>Strigeidida</taxon>
        <taxon>Schistosomatoidea</taxon>
        <taxon>Schistosomatidae</taxon>
        <taxon>Schistosoma</taxon>
    </lineage>
</organism>
<dbReference type="Pfam" id="PF04727">
    <property type="entry name" value="ELMO_CED12"/>
    <property type="match status" value="1"/>
</dbReference>
<keyword evidence="1" id="KW-0732">Signal</keyword>
<dbReference type="InterPro" id="IPR006816">
    <property type="entry name" value="ELMO_dom"/>
</dbReference>
<name>C1LFG0_SCHJA</name>
<dbReference type="InterPro" id="IPR050868">
    <property type="entry name" value="ELMO_domain-containing"/>
</dbReference>
<evidence type="ECO:0000259" key="2">
    <source>
        <dbReference type="PROSITE" id="PS51335"/>
    </source>
</evidence>
<feature type="domain" description="ELMO" evidence="2">
    <location>
        <begin position="133"/>
        <end position="287"/>
    </location>
</feature>
<dbReference type="EMBL" id="FN317708">
    <property type="protein sequence ID" value="CAX73438.1"/>
    <property type="molecule type" value="mRNA"/>
</dbReference>
<evidence type="ECO:0000313" key="3">
    <source>
        <dbReference type="EMBL" id="CAX73438.1"/>
    </source>
</evidence>
<protein>
    <submittedName>
        <fullName evidence="3">ELMO domain-containing protein 2</fullName>
    </submittedName>
</protein>
<proteinExistence type="evidence at transcript level"/>
<feature type="signal peptide" evidence="1">
    <location>
        <begin position="1"/>
        <end position="17"/>
    </location>
</feature>
<dbReference type="PANTHER" id="PTHR12771:SF51">
    <property type="entry name" value="LD01482P"/>
    <property type="match status" value="1"/>
</dbReference>
<dbReference type="GO" id="GO:0005096">
    <property type="term" value="F:GTPase activator activity"/>
    <property type="evidence" value="ECO:0007669"/>
    <property type="project" value="TreeGrafter"/>
</dbReference>
<reference evidence="3" key="2">
    <citation type="submission" date="2009-03" db="EMBL/GenBank/DDBJ databases">
        <authorList>
            <person name="Gang L."/>
        </authorList>
    </citation>
    <scope>NUCLEOTIDE SEQUENCE</scope>
    <source>
        <strain evidence="3">Anhui</strain>
    </source>
</reference>
<dbReference type="PROSITE" id="PS51335">
    <property type="entry name" value="ELMO"/>
    <property type="match status" value="1"/>
</dbReference>
<evidence type="ECO:0000256" key="1">
    <source>
        <dbReference type="SAM" id="SignalP"/>
    </source>
</evidence>
<feature type="chain" id="PRO_5002911585" evidence="1">
    <location>
        <begin position="18"/>
        <end position="300"/>
    </location>
</feature>
<sequence length="300" mass="34982">MSVLTLIFCYLFQSIYSFLRPVVKYIARILTGRCEISRIIANRSKGAPRTVGIENSLMNSKNKVIQKGLVLGKCTDVKSYMKLVISAKRIDLKNQPNFPTDYIYCIKQINSYQELISELNTLRSTTFNIDDSHHSELLSRLWSCLGPQSQHSPHSKKQWTLLGFQTDNPGTDFRAMGVLSLENLVYFSESHTKLAQSILAASNHPKKWYPFAVTGIHLTKLLYEFMLKGYLKNQFYNTSSSVSMDDFNEFYCYTFYSFHRFWIKHTRDIMLFNKYRDDFEDQLKSLVLDINCRLCLPEDR</sequence>
<accession>C1LFG0</accession>
<dbReference type="PANTHER" id="PTHR12771">
    <property type="entry name" value="ENGULFMENT AND CELL MOTILITY"/>
    <property type="match status" value="1"/>
</dbReference>
<dbReference type="AlphaFoldDB" id="C1LFG0"/>